<dbReference type="GO" id="GO:0030286">
    <property type="term" value="C:dynein complex"/>
    <property type="evidence" value="ECO:0007669"/>
    <property type="project" value="InterPro"/>
</dbReference>
<dbReference type="InterPro" id="IPR006020">
    <property type="entry name" value="PTB/PI_dom"/>
</dbReference>
<gene>
    <name evidence="4" type="ORF">JXQ802_LOCUS48128</name>
    <name evidence="3" type="ORF">PYM288_LOCUS32160</name>
</gene>
<dbReference type="EMBL" id="CAJNOL010005075">
    <property type="protein sequence ID" value="CAF1599489.1"/>
    <property type="molecule type" value="Genomic_DNA"/>
</dbReference>
<dbReference type="Gene3D" id="2.30.29.30">
    <property type="entry name" value="Pleckstrin-homology domain (PH domain)/Phosphotyrosine-binding domain (PTB)"/>
    <property type="match status" value="1"/>
</dbReference>
<dbReference type="Proteomes" id="UP000663854">
    <property type="component" value="Unassembled WGS sequence"/>
</dbReference>
<dbReference type="Proteomes" id="UP000663870">
    <property type="component" value="Unassembled WGS sequence"/>
</dbReference>
<dbReference type="GO" id="GO:0051959">
    <property type="term" value="F:dynein light intermediate chain binding"/>
    <property type="evidence" value="ECO:0007669"/>
    <property type="project" value="InterPro"/>
</dbReference>
<dbReference type="Pfam" id="PF17857">
    <property type="entry name" value="AAA_lid_1"/>
    <property type="match status" value="1"/>
</dbReference>
<dbReference type="Gene3D" id="1.20.920.30">
    <property type="match status" value="1"/>
</dbReference>
<reference evidence="4" key="1">
    <citation type="submission" date="2021-02" db="EMBL/GenBank/DDBJ databases">
        <authorList>
            <person name="Nowell W R."/>
        </authorList>
    </citation>
    <scope>NUCLEOTIDE SEQUENCE</scope>
</reference>
<dbReference type="GO" id="GO:0045505">
    <property type="term" value="F:dynein intermediate chain binding"/>
    <property type="evidence" value="ECO:0007669"/>
    <property type="project" value="InterPro"/>
</dbReference>
<feature type="domain" description="PID" evidence="1">
    <location>
        <begin position="247"/>
        <end position="445"/>
    </location>
</feature>
<evidence type="ECO:0000313" key="3">
    <source>
        <dbReference type="EMBL" id="CAF1346424.1"/>
    </source>
</evidence>
<dbReference type="InterPro" id="IPR041589">
    <property type="entry name" value="DNAH3_AAA_lid_1"/>
</dbReference>
<dbReference type="SUPFAM" id="SSF52540">
    <property type="entry name" value="P-loop containing nucleoside triphosphate hydrolases"/>
    <property type="match status" value="1"/>
</dbReference>
<dbReference type="Gene3D" id="3.40.50.300">
    <property type="entry name" value="P-loop containing nucleotide triphosphate hydrolases"/>
    <property type="match status" value="1"/>
</dbReference>
<name>A0A816AQM7_9BILA</name>
<evidence type="ECO:0000259" key="2">
    <source>
        <dbReference type="Pfam" id="PF17857"/>
    </source>
</evidence>
<dbReference type="InterPro" id="IPR027417">
    <property type="entry name" value="P-loop_NTPase"/>
</dbReference>
<comment type="caution">
    <text evidence="4">The sequence shown here is derived from an EMBL/GenBank/DDBJ whole genome shotgun (WGS) entry which is preliminary data.</text>
</comment>
<evidence type="ECO:0000259" key="1">
    <source>
        <dbReference type="Pfam" id="PF14719"/>
    </source>
</evidence>
<evidence type="ECO:0008006" key="6">
    <source>
        <dbReference type="Google" id="ProtNLM"/>
    </source>
</evidence>
<dbReference type="EMBL" id="CAJNOH010003718">
    <property type="protein sequence ID" value="CAF1346424.1"/>
    <property type="molecule type" value="Genomic_DNA"/>
</dbReference>
<keyword evidence="5" id="KW-1185">Reference proteome</keyword>
<dbReference type="Pfam" id="PF14719">
    <property type="entry name" value="PID_2"/>
    <property type="match status" value="1"/>
</dbReference>
<accession>A0A816AQM7</accession>
<dbReference type="PANTHER" id="PTHR46961:SF16">
    <property type="entry name" value="DYNEIN AXONEMAL HEAVY CHAIN 17-RELATED"/>
    <property type="match status" value="1"/>
</dbReference>
<evidence type="ECO:0000313" key="4">
    <source>
        <dbReference type="EMBL" id="CAF1599489.1"/>
    </source>
</evidence>
<proteinExistence type="predicted"/>
<dbReference type="GO" id="GO:0007018">
    <property type="term" value="P:microtubule-based movement"/>
    <property type="evidence" value="ECO:0007669"/>
    <property type="project" value="InterPro"/>
</dbReference>
<feature type="domain" description="Dynein heavy chain 3 AAA+ lid" evidence="2">
    <location>
        <begin position="105"/>
        <end position="183"/>
    </location>
</feature>
<organism evidence="4 5">
    <name type="scientific">Rotaria sordida</name>
    <dbReference type="NCBI Taxonomy" id="392033"/>
    <lineage>
        <taxon>Eukaryota</taxon>
        <taxon>Metazoa</taxon>
        <taxon>Spiralia</taxon>
        <taxon>Gnathifera</taxon>
        <taxon>Rotifera</taxon>
        <taxon>Eurotatoria</taxon>
        <taxon>Bdelloidea</taxon>
        <taxon>Philodinida</taxon>
        <taxon>Philodinidae</taxon>
        <taxon>Rotaria</taxon>
    </lineage>
</organism>
<sequence length="497" mass="56942">MNMPEIDKYYTVQAHTVLRQYLDNKHWYDRQKLTLRDIHNCQYVAGMNPTARNFTTDSRIQRFFAVSFPGQDSLRTIYNSILSQYLPASPNALFTQAVQRYAPQLVDGALAVHQRVAATFLPTAIKFHYIFNLRDLSNIFQGILFATGECVKTTKDLVRLYVHEAEIVYDTERNDEPQVEVIDDENKSINFGEDCNKIKHVCVLNIVSRYTVEAIHDHLFVLIVHYMNRLLGNKRRASFDVNQRPSSFKVYYLGNVATSLTRGDGCADRPAKILWDMHIKNQGRLGRKLRLTVTNGGLQADNYIKTGTPNDTTLYCTNRIAYYLIADKLNPKMFIWVYRHVNVRSGLTTELRCHACLCSSENDAKSLSDLLHHHLQDSLREYVREKHRRQISRLSVISSLNLPNLTNTDKTMNEPPKRLLTRSQASNYRPSLARSMSNIGLGRMDDIEENDDELASEATTTMSTSSTSSIDLITSKLTDLDTDRKMKLYAHALSDIL</sequence>
<dbReference type="InterPro" id="IPR026983">
    <property type="entry name" value="DHC"/>
</dbReference>
<evidence type="ECO:0000313" key="5">
    <source>
        <dbReference type="Proteomes" id="UP000663870"/>
    </source>
</evidence>
<dbReference type="AlphaFoldDB" id="A0A816AQM7"/>
<protein>
    <recommendedName>
        <fullName evidence="6">PID domain-containing protein</fullName>
    </recommendedName>
</protein>
<dbReference type="PANTHER" id="PTHR46961">
    <property type="entry name" value="DYNEIN HEAVY CHAIN 1, AXONEMAL-LIKE PROTEIN"/>
    <property type="match status" value="1"/>
</dbReference>
<dbReference type="Pfam" id="PF12775">
    <property type="entry name" value="AAA_7"/>
    <property type="match status" value="1"/>
</dbReference>
<dbReference type="SUPFAM" id="SSF50729">
    <property type="entry name" value="PH domain-like"/>
    <property type="match status" value="1"/>
</dbReference>
<dbReference type="InterPro" id="IPR011993">
    <property type="entry name" value="PH-like_dom_sf"/>
</dbReference>